<organism evidence="1 2">
    <name type="scientific">Halotalea alkalilenta</name>
    <dbReference type="NCBI Taxonomy" id="376489"/>
    <lineage>
        <taxon>Bacteria</taxon>
        <taxon>Pseudomonadati</taxon>
        <taxon>Pseudomonadota</taxon>
        <taxon>Gammaproteobacteria</taxon>
        <taxon>Oceanospirillales</taxon>
        <taxon>Halomonadaceae</taxon>
        <taxon>Halotalea</taxon>
    </lineage>
</organism>
<dbReference type="SUPFAM" id="SSF74650">
    <property type="entry name" value="Galactose mutarotase-like"/>
    <property type="match status" value="1"/>
</dbReference>
<dbReference type="InterPro" id="IPR011013">
    <property type="entry name" value="Gal_mutarotase_sf_dom"/>
</dbReference>
<dbReference type="GO" id="GO:0016853">
    <property type="term" value="F:isomerase activity"/>
    <property type="evidence" value="ECO:0007669"/>
    <property type="project" value="InterPro"/>
</dbReference>
<gene>
    <name evidence="1" type="ORF">A5892_01035</name>
</gene>
<dbReference type="Gene3D" id="2.70.98.10">
    <property type="match status" value="1"/>
</dbReference>
<dbReference type="KEGG" id="haa:A5892_01035"/>
<dbReference type="GO" id="GO:0030246">
    <property type="term" value="F:carbohydrate binding"/>
    <property type="evidence" value="ECO:0007669"/>
    <property type="project" value="InterPro"/>
</dbReference>
<accession>A0A172YAG6</accession>
<proteinExistence type="predicted"/>
<dbReference type="Pfam" id="PF01263">
    <property type="entry name" value="Aldose_epim"/>
    <property type="match status" value="1"/>
</dbReference>
<dbReference type="EMBL" id="CP015243">
    <property type="protein sequence ID" value="ANF56219.1"/>
    <property type="molecule type" value="Genomic_DNA"/>
</dbReference>
<dbReference type="AlphaFoldDB" id="A0A172YAG6"/>
<dbReference type="InterPro" id="IPR008183">
    <property type="entry name" value="Aldose_1/G6P_1-epimerase"/>
</dbReference>
<reference evidence="1 2" key="1">
    <citation type="submission" date="2016-04" db="EMBL/GenBank/DDBJ databases">
        <title>Complete Genome Sequence of Halotalea alkalilenta IHB B 13600.</title>
        <authorList>
            <person name="Swarnkar M.K."/>
            <person name="Sharma A."/>
            <person name="Kaushal K."/>
            <person name="Soni R."/>
            <person name="Rana S."/>
            <person name="Singh A.K."/>
            <person name="Gulati A."/>
        </authorList>
    </citation>
    <scope>NUCLEOTIDE SEQUENCE [LARGE SCALE GENOMIC DNA]</scope>
    <source>
        <strain evidence="1 2">IHB B 13600</strain>
    </source>
</reference>
<sequence length="324" mass="35775">MGFELRHDQLQQWPVVEVVEEGACRMRVALRGATLLCANARAPDGRLVELIDGYREGSELATLDAARSALMAPFSNRINDGRYRFDGDLLRLPVVEGEGHAMHGVVRGLDWRLRDAVLEPDHAELVFETRITPRTLSGYPFEIICLTSFSVDRKGLSWSFEARNLGRLDAPFGCGWHPYLLPPGGDLDACRVRLPACRRVICDARRIPLPGDEAYAVCDETELALAGRALDDCFYDLEPDADGWLRTRLEAPDCGLAVVLAQPSGAVQLYTGDSLGPRRRQSIAIEPTEFPPDSFNRDEFAAALRLAPGARRSFGARLSLEALA</sequence>
<dbReference type="InterPro" id="IPR014718">
    <property type="entry name" value="GH-type_carb-bd"/>
</dbReference>
<dbReference type="STRING" id="376489.A5892_01035"/>
<dbReference type="Proteomes" id="UP000077875">
    <property type="component" value="Chromosome"/>
</dbReference>
<evidence type="ECO:0000313" key="1">
    <source>
        <dbReference type="EMBL" id="ANF56219.1"/>
    </source>
</evidence>
<evidence type="ECO:0000313" key="2">
    <source>
        <dbReference type="Proteomes" id="UP000077875"/>
    </source>
</evidence>
<evidence type="ECO:0008006" key="3">
    <source>
        <dbReference type="Google" id="ProtNLM"/>
    </source>
</evidence>
<dbReference type="RefSeq" id="WP_064121211.1">
    <property type="nucleotide sequence ID" value="NZ_CP015243.1"/>
</dbReference>
<name>A0A172YAG6_9GAMM</name>
<dbReference type="GO" id="GO:0005975">
    <property type="term" value="P:carbohydrate metabolic process"/>
    <property type="evidence" value="ECO:0007669"/>
    <property type="project" value="InterPro"/>
</dbReference>
<protein>
    <recommendedName>
        <fullName evidence="3">Aldose epimerase</fullName>
    </recommendedName>
</protein>
<keyword evidence="2" id="KW-1185">Reference proteome</keyword>